<reference evidence="1 2" key="1">
    <citation type="submission" date="2011-09" db="EMBL/GenBank/DDBJ databases">
        <title>The Genome Sequence of Bacillus smithii 7_3_47FAA.</title>
        <authorList>
            <consortium name="The Broad Institute Genome Sequencing Platform"/>
            <person name="Earl A."/>
            <person name="Ward D."/>
            <person name="Feldgarden M."/>
            <person name="Gevers D."/>
            <person name="Daigneault M."/>
            <person name="Strauss J."/>
            <person name="Allen-Vercoe E."/>
            <person name="Young S.K."/>
            <person name="Zeng Q."/>
            <person name="Gargeya S."/>
            <person name="Fitzgerald M."/>
            <person name="Haas B."/>
            <person name="Abouelleil A."/>
            <person name="Alvarado L."/>
            <person name="Arachchi H.M."/>
            <person name="Berlin A."/>
            <person name="Brown A."/>
            <person name="Chapman S.B."/>
            <person name="Chen Z."/>
            <person name="Dunbar C."/>
            <person name="Freedman E."/>
            <person name="Gearin G."/>
            <person name="Goldberg J."/>
            <person name="Griggs A."/>
            <person name="Gujja S."/>
            <person name="Heiman D."/>
            <person name="Howarth C."/>
            <person name="Larson L."/>
            <person name="Lui A."/>
            <person name="MacDonald P.J.P."/>
            <person name="Montmayeur A."/>
            <person name="Murphy C."/>
            <person name="Neiman D."/>
            <person name="Pearson M."/>
            <person name="Priest M."/>
            <person name="Roberts A."/>
            <person name="Saif S."/>
            <person name="Shea T."/>
            <person name="Shenoy N."/>
            <person name="Sisk P."/>
            <person name="Stolte C."/>
            <person name="Sykes S."/>
            <person name="Wortman J."/>
            <person name="Nusbaum C."/>
            <person name="Birren B."/>
        </authorList>
    </citation>
    <scope>NUCLEOTIDE SEQUENCE [LARGE SCALE GENOMIC DNA]</scope>
    <source>
        <strain evidence="1 2">7_3_47FAA</strain>
    </source>
</reference>
<gene>
    <name evidence="1" type="ORF">HMPREF1015_01395</name>
</gene>
<dbReference type="PATRIC" id="fig|665952.3.peg.606"/>
<comment type="caution">
    <text evidence="1">The sequence shown here is derived from an EMBL/GenBank/DDBJ whole genome shotgun (WGS) entry which is preliminary data.</text>
</comment>
<protein>
    <submittedName>
        <fullName evidence="1">Uncharacterized protein</fullName>
    </submittedName>
</protein>
<proteinExistence type="predicted"/>
<keyword evidence="2" id="KW-1185">Reference proteome</keyword>
<sequence>MAQVEKEAIENIEISALKAQIMAKLSSDDMAGATITFLREDILPYKEVLKYFLYEVKESYKTHPLHASFSYKVFEKQDAPDKLKDLIEESEETAVRNKENQDNLFKKKYLVYSFSYNDEDYVTIVSSYTYAFDILDRSLFLLLHNVVGRNIENIEYMVALTKEN</sequence>
<dbReference type="HOGENOM" id="CLU_1615738_0_0_9"/>
<dbReference type="AlphaFoldDB" id="G9QI31"/>
<name>G9QI31_9BACI</name>
<organism evidence="1 2">
    <name type="scientific">Bacillus smithii 7_3_47FAA</name>
    <dbReference type="NCBI Taxonomy" id="665952"/>
    <lineage>
        <taxon>Bacteria</taxon>
        <taxon>Bacillati</taxon>
        <taxon>Bacillota</taxon>
        <taxon>Bacilli</taxon>
        <taxon>Bacillales</taxon>
        <taxon>Bacillaceae</taxon>
        <taxon>Bacillus</taxon>
    </lineage>
</organism>
<evidence type="ECO:0000313" key="2">
    <source>
        <dbReference type="Proteomes" id="UP000011747"/>
    </source>
</evidence>
<dbReference type="Proteomes" id="UP000011747">
    <property type="component" value="Unassembled WGS sequence"/>
</dbReference>
<accession>G9QI31</accession>
<evidence type="ECO:0000313" key="1">
    <source>
        <dbReference type="EMBL" id="EHL79192.1"/>
    </source>
</evidence>
<dbReference type="EMBL" id="ACWF01000027">
    <property type="protein sequence ID" value="EHL79192.1"/>
    <property type="molecule type" value="Genomic_DNA"/>
</dbReference>